<protein>
    <submittedName>
        <fullName evidence="1">Uncharacterized protein</fullName>
    </submittedName>
</protein>
<name>X1FY75_9ZZZZ</name>
<evidence type="ECO:0000313" key="1">
    <source>
        <dbReference type="EMBL" id="GAH50611.1"/>
    </source>
</evidence>
<reference evidence="1" key="1">
    <citation type="journal article" date="2014" name="Front. Microbiol.">
        <title>High frequency of phylogenetically diverse reductive dehalogenase-homologous genes in deep subseafloor sedimentary metagenomes.</title>
        <authorList>
            <person name="Kawai M."/>
            <person name="Futagami T."/>
            <person name="Toyoda A."/>
            <person name="Takaki Y."/>
            <person name="Nishi S."/>
            <person name="Hori S."/>
            <person name="Arai W."/>
            <person name="Tsubouchi T."/>
            <person name="Morono Y."/>
            <person name="Uchiyama I."/>
            <person name="Ito T."/>
            <person name="Fujiyama A."/>
            <person name="Inagaki F."/>
            <person name="Takami H."/>
        </authorList>
    </citation>
    <scope>NUCLEOTIDE SEQUENCE</scope>
    <source>
        <strain evidence="1">Expedition CK06-06</strain>
    </source>
</reference>
<sequence length="57" mass="5876">MKPEKLVATLALLLLAVMANQAGAVGQNSVIPPDRMVGWRPGVEGGIPDVPTVVNLA</sequence>
<feature type="non-terminal residue" evidence="1">
    <location>
        <position position="57"/>
    </location>
</feature>
<dbReference type="AlphaFoldDB" id="X1FY75"/>
<accession>X1FY75</accession>
<comment type="caution">
    <text evidence="1">The sequence shown here is derived from an EMBL/GenBank/DDBJ whole genome shotgun (WGS) entry which is preliminary data.</text>
</comment>
<gene>
    <name evidence="1" type="ORF">S03H2_37712</name>
</gene>
<dbReference type="EMBL" id="BARU01023220">
    <property type="protein sequence ID" value="GAH50611.1"/>
    <property type="molecule type" value="Genomic_DNA"/>
</dbReference>
<organism evidence="1">
    <name type="scientific">marine sediment metagenome</name>
    <dbReference type="NCBI Taxonomy" id="412755"/>
    <lineage>
        <taxon>unclassified sequences</taxon>
        <taxon>metagenomes</taxon>
        <taxon>ecological metagenomes</taxon>
    </lineage>
</organism>
<proteinExistence type="predicted"/>